<dbReference type="PRINTS" id="PR00344">
    <property type="entry name" value="BCTRLSENSOR"/>
</dbReference>
<evidence type="ECO:0000256" key="8">
    <source>
        <dbReference type="ARBA" id="ARBA00022969"/>
    </source>
</evidence>
<evidence type="ECO:0000256" key="3">
    <source>
        <dbReference type="ARBA" id="ARBA00022553"/>
    </source>
</evidence>
<dbReference type="GO" id="GO:0005524">
    <property type="term" value="F:ATP binding"/>
    <property type="evidence" value="ECO:0007669"/>
    <property type="project" value="UniProtKB-KW"/>
</dbReference>
<dbReference type="Gene3D" id="3.30.450.20">
    <property type="entry name" value="PAS domain"/>
    <property type="match status" value="1"/>
</dbReference>
<dbReference type="PROSITE" id="PS50113">
    <property type="entry name" value="PAC"/>
    <property type="match status" value="1"/>
</dbReference>
<dbReference type="InterPro" id="IPR035965">
    <property type="entry name" value="PAS-like_dom_sf"/>
</dbReference>
<dbReference type="InterPro" id="IPR036097">
    <property type="entry name" value="HisK_dim/P_sf"/>
</dbReference>
<dbReference type="InterPro" id="IPR004358">
    <property type="entry name" value="Sig_transdc_His_kin-like_C"/>
</dbReference>
<dbReference type="SMART" id="SM00387">
    <property type="entry name" value="HATPase_c"/>
    <property type="match status" value="1"/>
</dbReference>
<evidence type="ECO:0000256" key="9">
    <source>
        <dbReference type="ARBA" id="ARBA00023012"/>
    </source>
</evidence>
<keyword evidence="3" id="KW-0597">Phosphoprotein</keyword>
<keyword evidence="14" id="KW-1185">Reference proteome</keyword>
<dbReference type="SUPFAM" id="SSF55874">
    <property type="entry name" value="ATPase domain of HSP90 chaperone/DNA topoisomerase II/histidine kinase"/>
    <property type="match status" value="1"/>
</dbReference>
<reference evidence="13" key="1">
    <citation type="submission" date="2022-08" db="EMBL/GenBank/DDBJ databases">
        <title>The genomic sequence of strain Paenibacillus sp. SCIV0701.</title>
        <authorList>
            <person name="Zhao H."/>
        </authorList>
    </citation>
    <scope>NUCLEOTIDE SEQUENCE</scope>
    <source>
        <strain evidence="13">SCIV0701</strain>
    </source>
</reference>
<accession>A0A9X2SEB5</accession>
<dbReference type="InterPro" id="IPR005467">
    <property type="entry name" value="His_kinase_dom"/>
</dbReference>
<comment type="caution">
    <text evidence="13">The sequence shown here is derived from an EMBL/GenBank/DDBJ whole genome shotgun (WGS) entry which is preliminary data.</text>
</comment>
<keyword evidence="9" id="KW-0902">Two-component regulatory system</keyword>
<dbReference type="InterPro" id="IPR000014">
    <property type="entry name" value="PAS"/>
</dbReference>
<dbReference type="SUPFAM" id="SSF47384">
    <property type="entry name" value="Homodimeric domain of signal transducing histidine kinase"/>
    <property type="match status" value="1"/>
</dbReference>
<dbReference type="EMBL" id="JANIPJ010000043">
    <property type="protein sequence ID" value="MCR2808042.1"/>
    <property type="molecule type" value="Genomic_DNA"/>
</dbReference>
<dbReference type="EC" id="2.7.13.3" evidence="2"/>
<dbReference type="SMART" id="SM00086">
    <property type="entry name" value="PAC"/>
    <property type="match status" value="1"/>
</dbReference>
<dbReference type="SUPFAM" id="SSF55785">
    <property type="entry name" value="PYP-like sensor domain (PAS domain)"/>
    <property type="match status" value="1"/>
</dbReference>
<comment type="catalytic activity">
    <reaction evidence="1">
        <text>ATP + protein L-histidine = ADP + protein N-phospho-L-histidine.</text>
        <dbReference type="EC" id="2.7.13.3"/>
    </reaction>
</comment>
<dbReference type="Pfam" id="PF02518">
    <property type="entry name" value="HATPase_c"/>
    <property type="match status" value="1"/>
</dbReference>
<dbReference type="SMART" id="SM00388">
    <property type="entry name" value="HisKA"/>
    <property type="match status" value="1"/>
</dbReference>
<sequence>MDKTRFYEALFNQTSDCVVVFDLQGRVIAVNKKFEELHQWEQEEIVGEVTPMVSEEDSPKLLEMFQRIMQGDEISGVDIIMLRKDGNTFFANVSLFPLRDEEGGIIAFVGIGRDVTENKKAEELLRKSEKLSVVGELAAGIAHEIRNPLTSLKGFMQLLKTRNTDYVDIMLAEIERINRIVDEFMSLAKPHSIHFVSVNLNKLIEDVVSFMQPQAHLHGVDMLVESSVDMSAFTCEPNQMKQLFINLIKNAIEAMPNGGIVSIALYRNDEDSVGIKIADQGEGITEDGLVRLGEPFYSAKENGTGLGLVICHRIVEAHQGTLSFESKLKEGTTVEIVLPVLHV</sequence>
<evidence type="ECO:0000256" key="5">
    <source>
        <dbReference type="ARBA" id="ARBA00022741"/>
    </source>
</evidence>
<keyword evidence="5" id="KW-0547">Nucleotide-binding</keyword>
<dbReference type="InterPro" id="IPR036890">
    <property type="entry name" value="HATPase_C_sf"/>
</dbReference>
<evidence type="ECO:0000256" key="4">
    <source>
        <dbReference type="ARBA" id="ARBA00022679"/>
    </source>
</evidence>
<dbReference type="PROSITE" id="PS50112">
    <property type="entry name" value="PAS"/>
    <property type="match status" value="1"/>
</dbReference>
<dbReference type="InterPro" id="IPR003594">
    <property type="entry name" value="HATPase_dom"/>
</dbReference>
<dbReference type="Gene3D" id="1.10.287.130">
    <property type="match status" value="1"/>
</dbReference>
<evidence type="ECO:0000256" key="2">
    <source>
        <dbReference type="ARBA" id="ARBA00012438"/>
    </source>
</evidence>
<dbReference type="PANTHER" id="PTHR43065:SF34">
    <property type="entry name" value="SPORULATION KINASE A"/>
    <property type="match status" value="1"/>
</dbReference>
<evidence type="ECO:0000259" key="11">
    <source>
        <dbReference type="PROSITE" id="PS50112"/>
    </source>
</evidence>
<feature type="domain" description="PAC" evidence="12">
    <location>
        <begin position="75"/>
        <end position="127"/>
    </location>
</feature>
<dbReference type="GO" id="GO:0000155">
    <property type="term" value="F:phosphorelay sensor kinase activity"/>
    <property type="evidence" value="ECO:0007669"/>
    <property type="project" value="InterPro"/>
</dbReference>
<dbReference type="Gene3D" id="3.30.565.10">
    <property type="entry name" value="Histidine kinase-like ATPase, C-terminal domain"/>
    <property type="match status" value="1"/>
</dbReference>
<dbReference type="GO" id="GO:0030435">
    <property type="term" value="P:sporulation resulting in formation of a cellular spore"/>
    <property type="evidence" value="ECO:0007669"/>
    <property type="project" value="UniProtKB-KW"/>
</dbReference>
<evidence type="ECO:0000256" key="6">
    <source>
        <dbReference type="ARBA" id="ARBA00022777"/>
    </source>
</evidence>
<dbReference type="CDD" id="cd00130">
    <property type="entry name" value="PAS"/>
    <property type="match status" value="1"/>
</dbReference>
<evidence type="ECO:0000259" key="10">
    <source>
        <dbReference type="PROSITE" id="PS50109"/>
    </source>
</evidence>
<evidence type="ECO:0000259" key="12">
    <source>
        <dbReference type="PROSITE" id="PS50113"/>
    </source>
</evidence>
<keyword evidence="6" id="KW-0418">Kinase</keyword>
<dbReference type="InterPro" id="IPR001610">
    <property type="entry name" value="PAC"/>
</dbReference>
<name>A0A9X2SEB5_9BACL</name>
<dbReference type="CDD" id="cd00082">
    <property type="entry name" value="HisKA"/>
    <property type="match status" value="1"/>
</dbReference>
<dbReference type="CDD" id="cd00075">
    <property type="entry name" value="HATPase"/>
    <property type="match status" value="1"/>
</dbReference>
<feature type="domain" description="Histidine kinase" evidence="10">
    <location>
        <begin position="140"/>
        <end position="342"/>
    </location>
</feature>
<evidence type="ECO:0000313" key="13">
    <source>
        <dbReference type="EMBL" id="MCR2808042.1"/>
    </source>
</evidence>
<organism evidence="13 14">
    <name type="scientific">Paenibacillus soyae</name>
    <dbReference type="NCBI Taxonomy" id="2969249"/>
    <lineage>
        <taxon>Bacteria</taxon>
        <taxon>Bacillati</taxon>
        <taxon>Bacillota</taxon>
        <taxon>Bacilli</taxon>
        <taxon>Bacillales</taxon>
        <taxon>Paenibacillaceae</taxon>
        <taxon>Paenibacillus</taxon>
    </lineage>
</organism>
<dbReference type="RefSeq" id="WP_257453090.1">
    <property type="nucleotide sequence ID" value="NZ_JANIPJ010000043.1"/>
</dbReference>
<evidence type="ECO:0000313" key="14">
    <source>
        <dbReference type="Proteomes" id="UP001141950"/>
    </source>
</evidence>
<dbReference type="PANTHER" id="PTHR43065">
    <property type="entry name" value="SENSOR HISTIDINE KINASE"/>
    <property type="match status" value="1"/>
</dbReference>
<gene>
    <name evidence="13" type="ORF">NQZ67_29635</name>
</gene>
<feature type="domain" description="PAS" evidence="11">
    <location>
        <begin position="3"/>
        <end position="72"/>
    </location>
</feature>
<dbReference type="Pfam" id="PF08448">
    <property type="entry name" value="PAS_4"/>
    <property type="match status" value="1"/>
</dbReference>
<dbReference type="NCBIfam" id="TIGR00229">
    <property type="entry name" value="sensory_box"/>
    <property type="match status" value="1"/>
</dbReference>
<dbReference type="InterPro" id="IPR013656">
    <property type="entry name" value="PAS_4"/>
</dbReference>
<dbReference type="Proteomes" id="UP001141950">
    <property type="component" value="Unassembled WGS sequence"/>
</dbReference>
<dbReference type="InterPro" id="IPR000700">
    <property type="entry name" value="PAS-assoc_C"/>
</dbReference>
<keyword evidence="8" id="KW-0749">Sporulation</keyword>
<protein>
    <recommendedName>
        <fullName evidence="2">histidine kinase</fullName>
        <ecNumber evidence="2">2.7.13.3</ecNumber>
    </recommendedName>
</protein>
<keyword evidence="4" id="KW-0808">Transferase</keyword>
<evidence type="ECO:0000256" key="1">
    <source>
        <dbReference type="ARBA" id="ARBA00000085"/>
    </source>
</evidence>
<dbReference type="PROSITE" id="PS50109">
    <property type="entry name" value="HIS_KIN"/>
    <property type="match status" value="1"/>
</dbReference>
<dbReference type="Pfam" id="PF00512">
    <property type="entry name" value="HisKA"/>
    <property type="match status" value="1"/>
</dbReference>
<keyword evidence="7" id="KW-0067">ATP-binding</keyword>
<dbReference type="FunFam" id="1.10.287.130:FF:000040">
    <property type="entry name" value="PAS domain-containing sensor histidine kinase"/>
    <property type="match status" value="1"/>
</dbReference>
<dbReference type="AlphaFoldDB" id="A0A9X2SEB5"/>
<proteinExistence type="predicted"/>
<dbReference type="InterPro" id="IPR003661">
    <property type="entry name" value="HisK_dim/P_dom"/>
</dbReference>
<evidence type="ECO:0000256" key="7">
    <source>
        <dbReference type="ARBA" id="ARBA00022840"/>
    </source>
</evidence>
<dbReference type="SMART" id="SM00091">
    <property type="entry name" value="PAS"/>
    <property type="match status" value="1"/>
</dbReference>